<reference evidence="1" key="2">
    <citation type="submission" date="2021-03" db="UniProtKB">
        <authorList>
            <consortium name="Ensembl"/>
        </authorList>
    </citation>
    <scope>IDENTIFICATION</scope>
</reference>
<protein>
    <recommendedName>
        <fullName evidence="2">DDE Tnp4 domain-containing protein</fullName>
    </recommendedName>
</protein>
<proteinExistence type="predicted"/>
<dbReference type="InParanoid" id="A0A803KG39"/>
<dbReference type="Ensembl" id="ENSXETT00000124421">
    <property type="protein sequence ID" value="ENSXETP00000119385"/>
    <property type="gene ID" value="ENSXETG00000042983"/>
</dbReference>
<dbReference type="AlphaFoldDB" id="A0A803KG39"/>
<evidence type="ECO:0008006" key="2">
    <source>
        <dbReference type="Google" id="ProtNLM"/>
    </source>
</evidence>
<sequence length="199" mass="22313">MATLEGLSEDEVVRRYRLNRPGISSLYELLEPSLQPLDSPKPCRPCDGQTAVLPALFGHWQFPEGWGGLWGGITANLFTVPWSGPGRHPLGNFISFPKNRNEWNAVKRHFYGLSGIPNVLGAIDCTHVALNPPRQGTHLYKQEELPLPQCASGVRCTDEHPEHRVWVPRLLSQGCLHPKTVRTLPIFRDRTNASRVAVR</sequence>
<organism evidence="1">
    <name type="scientific">Xenopus tropicalis</name>
    <name type="common">Western clawed frog</name>
    <name type="synonym">Silurana tropicalis</name>
    <dbReference type="NCBI Taxonomy" id="8364"/>
    <lineage>
        <taxon>Eukaryota</taxon>
        <taxon>Metazoa</taxon>
        <taxon>Chordata</taxon>
        <taxon>Craniata</taxon>
        <taxon>Vertebrata</taxon>
        <taxon>Euteleostomi</taxon>
        <taxon>Amphibia</taxon>
        <taxon>Batrachia</taxon>
        <taxon>Anura</taxon>
        <taxon>Pipoidea</taxon>
        <taxon>Pipidae</taxon>
        <taxon>Xenopodinae</taxon>
        <taxon>Xenopus</taxon>
        <taxon>Silurana</taxon>
    </lineage>
</organism>
<accession>A0A803KG39</accession>
<reference evidence="1" key="1">
    <citation type="journal article" date="2010" name="Science">
        <title>The genome of the Western clawed frog Xenopus tropicalis.</title>
        <authorList>
            <person name="Hellsten U."/>
            <person name="Harland R.M."/>
            <person name="Gilchrist M.J."/>
            <person name="Hendrix D."/>
            <person name="Jurka J."/>
            <person name="Kapitonov V."/>
            <person name="Ovcharenko I."/>
            <person name="Putnam N.H."/>
            <person name="Shu S."/>
            <person name="Taher L."/>
            <person name="Blitz I.L."/>
            <person name="Blumberg B."/>
            <person name="Dichmann D.S."/>
            <person name="Dubchak I."/>
            <person name="Amaya E."/>
            <person name="Detter J.C."/>
            <person name="Fletcher R."/>
            <person name="Gerhard D.S."/>
            <person name="Goodstein D."/>
            <person name="Graves T."/>
            <person name="Grigoriev I.V."/>
            <person name="Grimwood J."/>
            <person name="Kawashima T."/>
            <person name="Lindquist E."/>
            <person name="Lucas S.M."/>
            <person name="Mead P.E."/>
            <person name="Mitros T."/>
            <person name="Ogino H."/>
            <person name="Ohta Y."/>
            <person name="Poliakov A.V."/>
            <person name="Pollet N."/>
            <person name="Robert J."/>
            <person name="Salamov A."/>
            <person name="Sater A.K."/>
            <person name="Schmutz J."/>
            <person name="Terry A."/>
            <person name="Vize P.D."/>
            <person name="Warren W.C."/>
            <person name="Wells D."/>
            <person name="Wills A."/>
            <person name="Wilson R.K."/>
            <person name="Zimmerman L.B."/>
            <person name="Zorn A.M."/>
            <person name="Grainger R."/>
            <person name="Grammer T."/>
            <person name="Khokha M.K."/>
            <person name="Richardson P.M."/>
            <person name="Rokhsar D.S."/>
        </authorList>
    </citation>
    <scope>NUCLEOTIDE SEQUENCE [LARGE SCALE GENOMIC DNA]</scope>
    <source>
        <strain evidence="1">Nigerian</strain>
    </source>
</reference>
<name>A0A803KG39_XENTR</name>
<evidence type="ECO:0000313" key="1">
    <source>
        <dbReference type="Ensembl" id="ENSXETP00000119385"/>
    </source>
</evidence>